<accession>A0A0A9WUE6</accession>
<dbReference type="EMBL" id="GBHO01032205">
    <property type="protein sequence ID" value="JAG11399.1"/>
    <property type="molecule type" value="Transcribed_RNA"/>
</dbReference>
<dbReference type="AlphaFoldDB" id="A0A0A9WUE6"/>
<dbReference type="InterPro" id="IPR057251">
    <property type="entry name" value="FP_C"/>
</dbReference>
<sequence>NLKARRSSLSNRDFGYLEGEKVNIYVNQCLTYHNRKLLASAKIVKKEKNYKFLWFSNKKLLIKKDEKSAPILLRNAVDIMNLSCTTTDIEDDEQTSHAA</sequence>
<gene>
    <name evidence="2" type="primary">eIF3-S9_4</name>
    <name evidence="2" type="ORF">CM83_103101</name>
</gene>
<keyword evidence="2" id="KW-0648">Protein biosynthesis</keyword>
<evidence type="ECO:0000313" key="2">
    <source>
        <dbReference type="EMBL" id="JAG11399.1"/>
    </source>
</evidence>
<keyword evidence="2" id="KW-0396">Initiation factor</keyword>
<feature type="domain" description="FP protein C-terminal" evidence="1">
    <location>
        <begin position="31"/>
        <end position="82"/>
    </location>
</feature>
<reference evidence="2" key="1">
    <citation type="journal article" date="2014" name="PLoS ONE">
        <title>Transcriptome-Based Identification of ABC Transporters in the Western Tarnished Plant Bug Lygus hesperus.</title>
        <authorList>
            <person name="Hull J.J."/>
            <person name="Chaney K."/>
            <person name="Geib S.M."/>
            <person name="Fabrick J.A."/>
            <person name="Brent C.S."/>
            <person name="Walsh D."/>
            <person name="Lavine L.C."/>
        </authorList>
    </citation>
    <scope>NUCLEOTIDE SEQUENCE</scope>
</reference>
<reference evidence="2" key="2">
    <citation type="submission" date="2014-07" db="EMBL/GenBank/DDBJ databases">
        <authorList>
            <person name="Hull J."/>
        </authorList>
    </citation>
    <scope>NUCLEOTIDE SEQUENCE</scope>
</reference>
<proteinExistence type="predicted"/>
<feature type="non-terminal residue" evidence="2">
    <location>
        <position position="1"/>
    </location>
</feature>
<evidence type="ECO:0000259" key="1">
    <source>
        <dbReference type="Pfam" id="PF25298"/>
    </source>
</evidence>
<dbReference type="Pfam" id="PF25298">
    <property type="entry name" value="Baculo_FP_2nd"/>
    <property type="match status" value="1"/>
</dbReference>
<dbReference type="GO" id="GO:0003743">
    <property type="term" value="F:translation initiation factor activity"/>
    <property type="evidence" value="ECO:0007669"/>
    <property type="project" value="UniProtKB-KW"/>
</dbReference>
<name>A0A0A9WUE6_LYGHE</name>
<protein>
    <submittedName>
        <fullName evidence="2">Eukaryotic translation initiation factor 3 subunit B</fullName>
    </submittedName>
</protein>
<organism evidence="2">
    <name type="scientific">Lygus hesperus</name>
    <name type="common">Western plant bug</name>
    <dbReference type="NCBI Taxonomy" id="30085"/>
    <lineage>
        <taxon>Eukaryota</taxon>
        <taxon>Metazoa</taxon>
        <taxon>Ecdysozoa</taxon>
        <taxon>Arthropoda</taxon>
        <taxon>Hexapoda</taxon>
        <taxon>Insecta</taxon>
        <taxon>Pterygota</taxon>
        <taxon>Neoptera</taxon>
        <taxon>Paraneoptera</taxon>
        <taxon>Hemiptera</taxon>
        <taxon>Heteroptera</taxon>
        <taxon>Panheteroptera</taxon>
        <taxon>Cimicomorpha</taxon>
        <taxon>Miridae</taxon>
        <taxon>Mirini</taxon>
        <taxon>Lygus</taxon>
    </lineage>
</organism>